<dbReference type="FunFam" id="3.40.50.300:FF:000032">
    <property type="entry name" value="Export ABC transporter ATP-binding protein"/>
    <property type="match status" value="1"/>
</dbReference>
<gene>
    <name evidence="6" type="ORF">AC812_06935</name>
</gene>
<keyword evidence="2" id="KW-0813">Transport</keyword>
<comment type="similarity">
    <text evidence="1">Belongs to the ABC transporter superfamily.</text>
</comment>
<proteinExistence type="inferred from homology"/>
<dbReference type="OrthoDB" id="9804270at2"/>
<dbReference type="Gene3D" id="3.40.50.300">
    <property type="entry name" value="P-loop containing nucleotide triphosphate hydrolases"/>
    <property type="match status" value="1"/>
</dbReference>
<dbReference type="GO" id="GO:0022857">
    <property type="term" value="F:transmembrane transporter activity"/>
    <property type="evidence" value="ECO:0007669"/>
    <property type="project" value="UniProtKB-ARBA"/>
</dbReference>
<protein>
    <recommendedName>
        <fullName evidence="5">ABC transporter domain-containing protein</fullName>
    </recommendedName>
</protein>
<keyword evidence="7" id="KW-1185">Reference proteome</keyword>
<dbReference type="PANTHER" id="PTHR42798:SF2">
    <property type="entry name" value="ABC TRANSPORTER ATP-BINDING PROTEIN MG467-RELATED"/>
    <property type="match status" value="1"/>
</dbReference>
<keyword evidence="3" id="KW-0547">Nucleotide-binding</keyword>
<dbReference type="InterPro" id="IPR017911">
    <property type="entry name" value="MacB-like_ATP-bd"/>
</dbReference>
<dbReference type="InterPro" id="IPR003439">
    <property type="entry name" value="ABC_transporter-like_ATP-bd"/>
</dbReference>
<dbReference type="SUPFAM" id="SSF52540">
    <property type="entry name" value="P-loop containing nucleoside triphosphate hydrolases"/>
    <property type="match status" value="1"/>
</dbReference>
<evidence type="ECO:0000256" key="2">
    <source>
        <dbReference type="ARBA" id="ARBA00022448"/>
    </source>
</evidence>
<evidence type="ECO:0000313" key="7">
    <source>
        <dbReference type="Proteomes" id="UP000050514"/>
    </source>
</evidence>
<evidence type="ECO:0000256" key="4">
    <source>
        <dbReference type="ARBA" id="ARBA00022840"/>
    </source>
</evidence>
<comment type="caution">
    <text evidence="6">The sequence shown here is derived from an EMBL/GenBank/DDBJ whole genome shotgun (WGS) entry which is preliminary data.</text>
</comment>
<dbReference type="PROSITE" id="PS50893">
    <property type="entry name" value="ABC_TRANSPORTER_2"/>
    <property type="match status" value="1"/>
</dbReference>
<evidence type="ECO:0000313" key="6">
    <source>
        <dbReference type="EMBL" id="KPL76381.1"/>
    </source>
</evidence>
<sequence>MKNSIVICSGVSKVYDTGFNKVTALHNLDLEVKKTQLTTIIGPSGSGKTTLLNLIAGIDKPTSGHIIVGDVNYSNLSEDQITAFRRKNIGFVFQLYHLLPVLTVIENVMLPLLPYQHSLGFNLKEKAMHLIEWVGLGNRINHLPAELSGGEQQRVVIARALIHEPSLLLADEPTGNLDSKTGMEIVKLFRTLVEDKALSVLLVTHDLRVAEESDCVINLHDGTITSIKYKSEVNFLEC</sequence>
<dbReference type="Proteomes" id="UP000050514">
    <property type="component" value="Unassembled WGS sequence"/>
</dbReference>
<feature type="domain" description="ABC transporter" evidence="5">
    <location>
        <begin position="6"/>
        <end position="236"/>
    </location>
</feature>
<dbReference type="PANTHER" id="PTHR42798">
    <property type="entry name" value="LIPOPROTEIN-RELEASING SYSTEM ATP-BINDING PROTEIN LOLD"/>
    <property type="match status" value="1"/>
</dbReference>
<evidence type="ECO:0000259" key="5">
    <source>
        <dbReference type="PROSITE" id="PS50893"/>
    </source>
</evidence>
<dbReference type="GO" id="GO:0016887">
    <property type="term" value="F:ATP hydrolysis activity"/>
    <property type="evidence" value="ECO:0007669"/>
    <property type="project" value="InterPro"/>
</dbReference>
<dbReference type="InterPro" id="IPR027417">
    <property type="entry name" value="P-loop_NTPase"/>
</dbReference>
<dbReference type="RefSeq" id="WP_061919456.1">
    <property type="nucleotide sequence ID" value="NZ_DF967971.1"/>
</dbReference>
<keyword evidence="4" id="KW-0067">ATP-binding</keyword>
<accession>A0A0P6XTB4</accession>
<dbReference type="PROSITE" id="PS00211">
    <property type="entry name" value="ABC_TRANSPORTER_1"/>
    <property type="match status" value="1"/>
</dbReference>
<reference evidence="6 7" key="1">
    <citation type="submission" date="2015-07" db="EMBL/GenBank/DDBJ databases">
        <title>Draft genome of Bellilinea caldifistulae DSM 17877.</title>
        <authorList>
            <person name="Hemp J."/>
            <person name="Ward L.M."/>
            <person name="Pace L.A."/>
            <person name="Fischer W.W."/>
        </authorList>
    </citation>
    <scope>NUCLEOTIDE SEQUENCE [LARGE SCALE GENOMIC DNA]</scope>
    <source>
        <strain evidence="6 7">GOMI-1</strain>
    </source>
</reference>
<dbReference type="AlphaFoldDB" id="A0A0P6XTB4"/>
<evidence type="ECO:0000256" key="3">
    <source>
        <dbReference type="ARBA" id="ARBA00022741"/>
    </source>
</evidence>
<dbReference type="Pfam" id="PF00005">
    <property type="entry name" value="ABC_tran"/>
    <property type="match status" value="1"/>
</dbReference>
<dbReference type="CDD" id="cd03255">
    <property type="entry name" value="ABC_MJ0796_LolCDE_FtsE"/>
    <property type="match status" value="1"/>
</dbReference>
<dbReference type="EMBL" id="LGHJ01000012">
    <property type="protein sequence ID" value="KPL76381.1"/>
    <property type="molecule type" value="Genomic_DNA"/>
</dbReference>
<name>A0A0P6XTB4_9CHLR</name>
<evidence type="ECO:0000256" key="1">
    <source>
        <dbReference type="ARBA" id="ARBA00005417"/>
    </source>
</evidence>
<dbReference type="GO" id="GO:0098796">
    <property type="term" value="C:membrane protein complex"/>
    <property type="evidence" value="ECO:0007669"/>
    <property type="project" value="UniProtKB-ARBA"/>
</dbReference>
<organism evidence="6 7">
    <name type="scientific">Bellilinea caldifistulae</name>
    <dbReference type="NCBI Taxonomy" id="360411"/>
    <lineage>
        <taxon>Bacteria</taxon>
        <taxon>Bacillati</taxon>
        <taxon>Chloroflexota</taxon>
        <taxon>Anaerolineae</taxon>
        <taxon>Anaerolineales</taxon>
        <taxon>Anaerolineaceae</taxon>
        <taxon>Bellilinea</taxon>
    </lineage>
</organism>
<dbReference type="SMART" id="SM00382">
    <property type="entry name" value="AAA"/>
    <property type="match status" value="1"/>
</dbReference>
<dbReference type="InterPro" id="IPR017871">
    <property type="entry name" value="ABC_transporter-like_CS"/>
</dbReference>
<dbReference type="InterPro" id="IPR003593">
    <property type="entry name" value="AAA+_ATPase"/>
</dbReference>
<dbReference type="GO" id="GO:0005524">
    <property type="term" value="F:ATP binding"/>
    <property type="evidence" value="ECO:0007669"/>
    <property type="project" value="UniProtKB-KW"/>
</dbReference>
<dbReference type="STRING" id="360411.AC812_06935"/>